<dbReference type="InterPro" id="IPR014729">
    <property type="entry name" value="Rossmann-like_a/b/a_fold"/>
</dbReference>
<dbReference type="PANTHER" id="PTHR45765:SF10">
    <property type="entry name" value="METHIONINE--TRNA LIGASE"/>
    <property type="match status" value="1"/>
</dbReference>
<comment type="caution">
    <text evidence="8">The sequence shown here is derived from an EMBL/GenBank/DDBJ whole genome shotgun (WGS) entry which is preliminary data.</text>
</comment>
<gene>
    <name evidence="8" type="ORF">DVH24_028580</name>
</gene>
<dbReference type="STRING" id="3750.A0A498IV64"/>
<dbReference type="GO" id="GO:0006431">
    <property type="term" value="P:methionyl-tRNA aminoacylation"/>
    <property type="evidence" value="ECO:0007669"/>
    <property type="project" value="InterPro"/>
</dbReference>
<reference evidence="8 9" key="1">
    <citation type="submission" date="2018-10" db="EMBL/GenBank/DDBJ databases">
        <title>A high-quality apple genome assembly.</title>
        <authorList>
            <person name="Hu J."/>
        </authorList>
    </citation>
    <scope>NUCLEOTIDE SEQUENCE [LARGE SCALE GENOMIC DNA]</scope>
    <source>
        <strain evidence="9">cv. HFTH1</strain>
        <tissue evidence="8">Young leaf</tissue>
    </source>
</reference>
<evidence type="ECO:0000256" key="4">
    <source>
        <dbReference type="ARBA" id="ARBA00022917"/>
    </source>
</evidence>
<dbReference type="InterPro" id="IPR023458">
    <property type="entry name" value="Met-tRNA_ligase_1"/>
</dbReference>
<accession>A0A498IV64</accession>
<dbReference type="PRINTS" id="PR01041">
    <property type="entry name" value="TRNASYNTHMET"/>
</dbReference>
<proteinExistence type="predicted"/>
<dbReference type="GO" id="GO:0005524">
    <property type="term" value="F:ATP binding"/>
    <property type="evidence" value="ECO:0007669"/>
    <property type="project" value="UniProtKB-KW"/>
</dbReference>
<evidence type="ECO:0000256" key="2">
    <source>
        <dbReference type="ARBA" id="ARBA00022741"/>
    </source>
</evidence>
<dbReference type="SUPFAM" id="SSF52374">
    <property type="entry name" value="Nucleotidylyl transferase"/>
    <property type="match status" value="1"/>
</dbReference>
<name>A0A498IV64_MALDO</name>
<keyword evidence="2" id="KW-0547">Nucleotide-binding</keyword>
<evidence type="ECO:0000256" key="6">
    <source>
        <dbReference type="SAM" id="MobiDB-lite"/>
    </source>
</evidence>
<dbReference type="EMBL" id="RDQH01000336">
    <property type="protein sequence ID" value="RXH87080.1"/>
    <property type="molecule type" value="Genomic_DNA"/>
</dbReference>
<organism evidence="8 9">
    <name type="scientific">Malus domestica</name>
    <name type="common">Apple</name>
    <name type="synonym">Pyrus malus</name>
    <dbReference type="NCBI Taxonomy" id="3750"/>
    <lineage>
        <taxon>Eukaryota</taxon>
        <taxon>Viridiplantae</taxon>
        <taxon>Streptophyta</taxon>
        <taxon>Embryophyta</taxon>
        <taxon>Tracheophyta</taxon>
        <taxon>Spermatophyta</taxon>
        <taxon>Magnoliopsida</taxon>
        <taxon>eudicotyledons</taxon>
        <taxon>Gunneridae</taxon>
        <taxon>Pentapetalae</taxon>
        <taxon>rosids</taxon>
        <taxon>fabids</taxon>
        <taxon>Rosales</taxon>
        <taxon>Rosaceae</taxon>
        <taxon>Amygdaloideae</taxon>
        <taxon>Maleae</taxon>
        <taxon>Malus</taxon>
    </lineage>
</organism>
<keyword evidence="4" id="KW-0648">Protein biosynthesis</keyword>
<evidence type="ECO:0000256" key="5">
    <source>
        <dbReference type="ARBA" id="ARBA00023146"/>
    </source>
</evidence>
<dbReference type="GO" id="GO:0005829">
    <property type="term" value="C:cytosol"/>
    <property type="evidence" value="ECO:0007669"/>
    <property type="project" value="TreeGrafter"/>
</dbReference>
<evidence type="ECO:0000256" key="3">
    <source>
        <dbReference type="ARBA" id="ARBA00022840"/>
    </source>
</evidence>
<keyword evidence="5" id="KW-0030">Aminoacyl-tRNA synthetase</keyword>
<evidence type="ECO:0000259" key="7">
    <source>
        <dbReference type="Pfam" id="PF09334"/>
    </source>
</evidence>
<feature type="compositionally biased region" description="Basic and acidic residues" evidence="6">
    <location>
        <begin position="1"/>
        <end position="11"/>
    </location>
</feature>
<keyword evidence="3" id="KW-0067">ATP-binding</keyword>
<dbReference type="InterPro" id="IPR015413">
    <property type="entry name" value="Methionyl/Leucyl_tRNA_Synth"/>
</dbReference>
<evidence type="ECO:0000313" key="8">
    <source>
        <dbReference type="EMBL" id="RXH87080.1"/>
    </source>
</evidence>
<evidence type="ECO:0000256" key="1">
    <source>
        <dbReference type="ARBA" id="ARBA00022598"/>
    </source>
</evidence>
<keyword evidence="1" id="KW-0436">Ligase</keyword>
<dbReference type="InterPro" id="IPR033911">
    <property type="entry name" value="MetRS_core"/>
</dbReference>
<evidence type="ECO:0000313" key="9">
    <source>
        <dbReference type="Proteomes" id="UP000290289"/>
    </source>
</evidence>
<keyword evidence="9" id="KW-1185">Reference proteome</keyword>
<dbReference type="GO" id="GO:0017101">
    <property type="term" value="C:aminoacyl-tRNA synthetase multienzyme complex"/>
    <property type="evidence" value="ECO:0007669"/>
    <property type="project" value="TreeGrafter"/>
</dbReference>
<dbReference type="Gene3D" id="3.40.50.620">
    <property type="entry name" value="HUPs"/>
    <property type="match status" value="1"/>
</dbReference>
<dbReference type="Proteomes" id="UP000290289">
    <property type="component" value="Chromosome 10"/>
</dbReference>
<feature type="region of interest" description="Disordered" evidence="6">
    <location>
        <begin position="1"/>
        <end position="21"/>
    </location>
</feature>
<feature type="domain" description="Methionyl/Leucyl tRNA synthetase" evidence="7">
    <location>
        <begin position="26"/>
        <end position="95"/>
    </location>
</feature>
<dbReference type="AlphaFoldDB" id="A0A498IV64"/>
<sequence length="96" mass="10656">MDDQSDGREGNAGKNPKLPVPGKRNILITSALPYVNNIPRLGTISGCVLSADVYDRYCRLRRYIVIYICGTDEYGTATETKAKDENCTPQQICDKL</sequence>
<dbReference type="Pfam" id="PF09334">
    <property type="entry name" value="tRNA-synt_1g"/>
    <property type="match status" value="1"/>
</dbReference>
<dbReference type="GO" id="GO:0004825">
    <property type="term" value="F:methionine-tRNA ligase activity"/>
    <property type="evidence" value="ECO:0007669"/>
    <property type="project" value="InterPro"/>
</dbReference>
<dbReference type="PANTHER" id="PTHR45765">
    <property type="entry name" value="METHIONINE--TRNA LIGASE"/>
    <property type="match status" value="1"/>
</dbReference>
<protein>
    <recommendedName>
        <fullName evidence="7">Methionyl/Leucyl tRNA synthetase domain-containing protein</fullName>
    </recommendedName>
</protein>